<dbReference type="PANTHER" id="PTHR45720">
    <property type="entry name" value="CHLORIDE CHANNEL PROTEIN 2"/>
    <property type="match status" value="1"/>
</dbReference>
<keyword evidence="7 9" id="KW-0472">Membrane</keyword>
<feature type="transmembrane region" description="Helical" evidence="9">
    <location>
        <begin position="87"/>
        <end position="108"/>
    </location>
</feature>
<evidence type="ECO:0000256" key="4">
    <source>
        <dbReference type="ARBA" id="ARBA00022737"/>
    </source>
</evidence>
<evidence type="ECO:0000256" key="7">
    <source>
        <dbReference type="ARBA" id="ARBA00023136"/>
    </source>
</evidence>
<comment type="caution">
    <text evidence="10">The sequence shown here is derived from an EMBL/GenBank/DDBJ whole genome shotgun (WGS) entry which is preliminary data.</text>
</comment>
<comment type="subcellular location">
    <subcellularLocation>
        <location evidence="1">Membrane</location>
        <topology evidence="1">Multi-pass membrane protein</topology>
    </subcellularLocation>
</comment>
<dbReference type="Gene3D" id="1.10.3080.10">
    <property type="entry name" value="Clc chloride channel"/>
    <property type="match status" value="1"/>
</dbReference>
<dbReference type="FunFam" id="1.10.3080.10:FF:000033">
    <property type="entry name" value="Chloride channel, voltage-sensitive 1"/>
    <property type="match status" value="1"/>
</dbReference>
<dbReference type="Proteomes" id="UP000549394">
    <property type="component" value="Unassembled WGS sequence"/>
</dbReference>
<feature type="transmembrane region" description="Helical" evidence="9">
    <location>
        <begin position="254"/>
        <end position="281"/>
    </location>
</feature>
<keyword evidence="8" id="KW-0868">Chloride</keyword>
<keyword evidence="6" id="KW-0406">Ion transport</keyword>
<evidence type="ECO:0000256" key="2">
    <source>
        <dbReference type="ARBA" id="ARBA00022448"/>
    </source>
</evidence>
<dbReference type="SUPFAM" id="SSF81340">
    <property type="entry name" value="Clc chloride channel"/>
    <property type="match status" value="1"/>
</dbReference>
<feature type="transmembrane region" description="Helical" evidence="9">
    <location>
        <begin position="133"/>
        <end position="153"/>
    </location>
</feature>
<dbReference type="PRINTS" id="PR00762">
    <property type="entry name" value="CLCHANNEL"/>
</dbReference>
<name>A0A7I8VBW1_9ANNE</name>
<reference evidence="10 11" key="1">
    <citation type="submission" date="2020-08" db="EMBL/GenBank/DDBJ databases">
        <authorList>
            <person name="Hejnol A."/>
        </authorList>
    </citation>
    <scope>NUCLEOTIDE SEQUENCE [LARGE SCALE GENOMIC DNA]</scope>
</reference>
<dbReference type="GO" id="GO:0005886">
    <property type="term" value="C:plasma membrane"/>
    <property type="evidence" value="ECO:0007669"/>
    <property type="project" value="TreeGrafter"/>
</dbReference>
<evidence type="ECO:0000256" key="3">
    <source>
        <dbReference type="ARBA" id="ARBA00022692"/>
    </source>
</evidence>
<keyword evidence="3 9" id="KW-0812">Transmembrane</keyword>
<dbReference type="Pfam" id="PF00654">
    <property type="entry name" value="Voltage_CLC"/>
    <property type="match status" value="1"/>
</dbReference>
<dbReference type="PANTHER" id="PTHR45720:SF10">
    <property type="entry name" value="CHLORIDE CHANNEL PROTEIN 2"/>
    <property type="match status" value="1"/>
</dbReference>
<dbReference type="EMBL" id="CAJFCJ010000004">
    <property type="protein sequence ID" value="CAD5113835.1"/>
    <property type="molecule type" value="Genomic_DNA"/>
</dbReference>
<evidence type="ECO:0000256" key="9">
    <source>
        <dbReference type="SAM" id="Phobius"/>
    </source>
</evidence>
<evidence type="ECO:0000256" key="8">
    <source>
        <dbReference type="ARBA" id="ARBA00023214"/>
    </source>
</evidence>
<evidence type="ECO:0000256" key="5">
    <source>
        <dbReference type="ARBA" id="ARBA00022989"/>
    </source>
</evidence>
<dbReference type="InterPro" id="IPR046342">
    <property type="entry name" value="CBS_dom_sf"/>
</dbReference>
<organism evidence="10 11">
    <name type="scientific">Dimorphilus gyrociliatus</name>
    <dbReference type="NCBI Taxonomy" id="2664684"/>
    <lineage>
        <taxon>Eukaryota</taxon>
        <taxon>Metazoa</taxon>
        <taxon>Spiralia</taxon>
        <taxon>Lophotrochozoa</taxon>
        <taxon>Annelida</taxon>
        <taxon>Polychaeta</taxon>
        <taxon>Polychaeta incertae sedis</taxon>
        <taxon>Dinophilidae</taxon>
        <taxon>Dimorphilus</taxon>
    </lineage>
</organism>
<proteinExistence type="predicted"/>
<evidence type="ECO:0000256" key="1">
    <source>
        <dbReference type="ARBA" id="ARBA00004141"/>
    </source>
</evidence>
<keyword evidence="5 9" id="KW-1133">Transmembrane helix</keyword>
<evidence type="ECO:0000313" key="11">
    <source>
        <dbReference type="Proteomes" id="UP000549394"/>
    </source>
</evidence>
<feature type="transmembrane region" description="Helical" evidence="9">
    <location>
        <begin position="51"/>
        <end position="75"/>
    </location>
</feature>
<evidence type="ECO:0000256" key="6">
    <source>
        <dbReference type="ARBA" id="ARBA00023065"/>
    </source>
</evidence>
<gene>
    <name evidence="10" type="ORF">DGYR_LOCUS2766</name>
</gene>
<dbReference type="InterPro" id="IPR001807">
    <property type="entry name" value="ClC"/>
</dbReference>
<keyword evidence="11" id="KW-1185">Reference proteome</keyword>
<dbReference type="SUPFAM" id="SSF54631">
    <property type="entry name" value="CBS-domain pair"/>
    <property type="match status" value="1"/>
</dbReference>
<evidence type="ECO:0000313" key="10">
    <source>
        <dbReference type="EMBL" id="CAD5113835.1"/>
    </source>
</evidence>
<keyword evidence="2" id="KW-0813">Transport</keyword>
<feature type="transmembrane region" description="Helical" evidence="9">
    <location>
        <begin position="174"/>
        <end position="191"/>
    </location>
</feature>
<feature type="transmembrane region" description="Helical" evidence="9">
    <location>
        <begin position="302"/>
        <end position="325"/>
    </location>
</feature>
<accession>A0A7I8VBW1</accession>
<keyword evidence="4" id="KW-0677">Repeat</keyword>
<dbReference type="Gene3D" id="3.10.580.10">
    <property type="entry name" value="CBS-domain"/>
    <property type="match status" value="1"/>
</dbReference>
<dbReference type="AlphaFoldDB" id="A0A7I8VBW1"/>
<protein>
    <submittedName>
        <fullName evidence="10">DgyrCDS2997</fullName>
    </submittedName>
</protein>
<dbReference type="InterPro" id="IPR014743">
    <property type="entry name" value="Cl-channel_core"/>
</dbReference>
<dbReference type="GO" id="GO:0005247">
    <property type="term" value="F:voltage-gated chloride channel activity"/>
    <property type="evidence" value="ECO:0007669"/>
    <property type="project" value="TreeGrafter"/>
</dbReference>
<dbReference type="OrthoDB" id="4564at2759"/>
<sequence length="622" mass="68752">MVGLVASIGSGLSIGKEGPFVHIASITARLLCKYVRSTKGKFLKKDTNMELLAAACAVGVASTFAAPIGGVLFSIEVTATYFAVSNYWRGFYSAVCGALVFRLLGVWFRNEETITALFKTDLRTNIPFDPLELVVFAGIGVTSGLAGALFVFLHRTIIEFIRSQRSVTKFITSQRFLFPTLVAVFICSLTYPKGLGKYMSGILTNREAVNQLFSNISWTKGQSDVPEQDDIISGWKGPNDNIYLTLSLFILMRFWMSALSITLPVPAGVFMPVFTLGAAYGRLIGESMAAWFPNGVSNVDNALVVPAGYAIVGAASFAGAVTHTVSTSVIVFELTGHLGHILPCVVSVLLANAVAQKFEDSVYNMIIATNKLPSLPYLISVLVANSISHRFAPNIYDSFIYIKRLPYLPDLIESDEKAKETTAEEFMVKDPNLIYITKRISYNRLQDFLNRYGFLSFPVVDKEDSRIFVGSIGRSELTNNLHNNPIISGEREVEEEDNGGQEEEEEKVIIADYETITGINETEMVDTACLVDDNIKTTKKKYKKKKKNKHRKDSSDFIEINDEDIDPSPFQLVQKTTLAKVHWFFSILSIKYAYITSSGKLVGVIALKDICKAINGIKDEKN</sequence>
<dbReference type="InterPro" id="IPR050970">
    <property type="entry name" value="Cl_channel_volt-gated"/>
</dbReference>
<feature type="transmembrane region" description="Helical" evidence="9">
    <location>
        <begin position="337"/>
        <end position="355"/>
    </location>
</feature>